<reference evidence="3 4" key="1">
    <citation type="submission" date="2013-12" db="EMBL/GenBank/DDBJ databases">
        <authorList>
            <person name="Cubeta M."/>
            <person name="Pakala S."/>
            <person name="Fedorova N."/>
            <person name="Thomas E."/>
            <person name="Dean R."/>
            <person name="Jabaji S."/>
            <person name="Neate S."/>
            <person name="Toda T."/>
            <person name="Tavantzis S."/>
            <person name="Vilgalys R."/>
            <person name="Bharathan N."/>
            <person name="Pakala S."/>
            <person name="Losada L.S."/>
            <person name="Zafar N."/>
            <person name="Nierman W."/>
        </authorList>
    </citation>
    <scope>NUCLEOTIDE SEQUENCE [LARGE SCALE GENOMIC DNA]</scope>
    <source>
        <strain evidence="3 4">123E</strain>
    </source>
</reference>
<evidence type="ECO:0000313" key="4">
    <source>
        <dbReference type="Proteomes" id="UP000027456"/>
    </source>
</evidence>
<evidence type="ECO:0000256" key="1">
    <source>
        <dbReference type="SAM" id="SignalP"/>
    </source>
</evidence>
<organism evidence="3 4">
    <name type="scientific">Rhizoctonia solani 123E</name>
    <dbReference type="NCBI Taxonomy" id="1423351"/>
    <lineage>
        <taxon>Eukaryota</taxon>
        <taxon>Fungi</taxon>
        <taxon>Dikarya</taxon>
        <taxon>Basidiomycota</taxon>
        <taxon>Agaricomycotina</taxon>
        <taxon>Agaricomycetes</taxon>
        <taxon>Cantharellales</taxon>
        <taxon>Ceratobasidiaceae</taxon>
        <taxon>Rhizoctonia</taxon>
    </lineage>
</organism>
<protein>
    <submittedName>
        <fullName evidence="3">Fruiting body protein Sc7</fullName>
    </submittedName>
</protein>
<dbReference type="Gene3D" id="3.40.33.10">
    <property type="entry name" value="CAP"/>
    <property type="match status" value="1"/>
</dbReference>
<dbReference type="HOGENOM" id="CLU_035730_6_3_1"/>
<dbReference type="AlphaFoldDB" id="A0A074SQB7"/>
<dbReference type="PRINTS" id="PR00837">
    <property type="entry name" value="V5TPXLIKE"/>
</dbReference>
<keyword evidence="1" id="KW-0732">Signal</keyword>
<dbReference type="SUPFAM" id="SSF55797">
    <property type="entry name" value="PR-1-like"/>
    <property type="match status" value="1"/>
</dbReference>
<dbReference type="PROSITE" id="PS01010">
    <property type="entry name" value="CRISP_2"/>
    <property type="match status" value="1"/>
</dbReference>
<dbReference type="InterPro" id="IPR014044">
    <property type="entry name" value="CAP_dom"/>
</dbReference>
<feature type="domain" description="SCP" evidence="2">
    <location>
        <begin position="40"/>
        <end position="167"/>
    </location>
</feature>
<evidence type="ECO:0000313" key="3">
    <source>
        <dbReference type="EMBL" id="KEP52182.1"/>
    </source>
</evidence>
<comment type="caution">
    <text evidence="3">The sequence shown here is derived from an EMBL/GenBank/DDBJ whole genome shotgun (WGS) entry which is preliminary data.</text>
</comment>
<dbReference type="EMBL" id="AZST01000119">
    <property type="protein sequence ID" value="KEP52182.1"/>
    <property type="molecule type" value="Genomic_DNA"/>
</dbReference>
<sequence>MVRSTAAVLALVAAGSVSALWREEARTVNMTGTHLLATHAVPQDYLTAHNDERANHGAEALVWDDGLASSAQAWADQCNFQHSQSGQNLYAGTGNPTTAAAVGAWNSESNEYDPANPQYSHWTQVVWKGTTKLGCAVQQCAPGTIFDASYVANYYVCHYNPAGNVIGQFA</sequence>
<dbReference type="InterPro" id="IPR018244">
    <property type="entry name" value="Allrgn_V5/Tpx1_CS"/>
</dbReference>
<keyword evidence="4" id="KW-1185">Reference proteome</keyword>
<gene>
    <name evidence="3" type="ORF">V565_049100</name>
</gene>
<dbReference type="InterPro" id="IPR035940">
    <property type="entry name" value="CAP_sf"/>
</dbReference>
<dbReference type="Proteomes" id="UP000027456">
    <property type="component" value="Unassembled WGS sequence"/>
</dbReference>
<proteinExistence type="predicted"/>
<accession>A0A074SQB7</accession>
<dbReference type="Pfam" id="PF00188">
    <property type="entry name" value="CAP"/>
    <property type="match status" value="1"/>
</dbReference>
<dbReference type="SMART" id="SM00198">
    <property type="entry name" value="SCP"/>
    <property type="match status" value="1"/>
</dbReference>
<dbReference type="GO" id="GO:0005576">
    <property type="term" value="C:extracellular region"/>
    <property type="evidence" value="ECO:0007669"/>
    <property type="project" value="InterPro"/>
</dbReference>
<dbReference type="STRING" id="1423351.A0A074SQB7"/>
<feature type="chain" id="PRO_5001700274" evidence="1">
    <location>
        <begin position="20"/>
        <end position="170"/>
    </location>
</feature>
<dbReference type="InterPro" id="IPR001283">
    <property type="entry name" value="CRISP-related"/>
</dbReference>
<dbReference type="OrthoDB" id="337038at2759"/>
<feature type="signal peptide" evidence="1">
    <location>
        <begin position="1"/>
        <end position="19"/>
    </location>
</feature>
<name>A0A074SQB7_9AGAM</name>
<dbReference type="PANTHER" id="PTHR10334">
    <property type="entry name" value="CYSTEINE-RICH SECRETORY PROTEIN-RELATED"/>
    <property type="match status" value="1"/>
</dbReference>
<evidence type="ECO:0000259" key="2">
    <source>
        <dbReference type="SMART" id="SM00198"/>
    </source>
</evidence>